<comment type="caution">
    <text evidence="1">The sequence shown here is derived from an EMBL/GenBank/DDBJ whole genome shotgun (WGS) entry which is preliminary data.</text>
</comment>
<proteinExistence type="predicted"/>
<organism evidence="1 2">
    <name type="scientific">Sporomusa sphaeroides DSM 2875</name>
    <dbReference type="NCBI Taxonomy" id="1337886"/>
    <lineage>
        <taxon>Bacteria</taxon>
        <taxon>Bacillati</taxon>
        <taxon>Bacillota</taxon>
        <taxon>Negativicutes</taxon>
        <taxon>Selenomonadales</taxon>
        <taxon>Sporomusaceae</taxon>
        <taxon>Sporomusa</taxon>
    </lineage>
</organism>
<reference evidence="1 2" key="1">
    <citation type="submission" date="2016-01" db="EMBL/GenBank/DDBJ databases">
        <authorList>
            <person name="Brown R."/>
        </authorList>
    </citation>
    <scope>NUCLEOTIDE SEQUENCE [LARGE SCALE GENOMIC DNA]</scope>
    <source>
        <strain evidence="1">Sporomusa sphaeroides DSM 2875</strain>
    </source>
</reference>
<evidence type="ECO:0000313" key="2">
    <source>
        <dbReference type="Proteomes" id="UP000245702"/>
    </source>
</evidence>
<sequence length="143" mass="16355">MHIIKTMANIRRLKLAGSITQALAEQFARKMHRLHEELAPELDLEDFNLEMHGVFGVVETTDQDLSAIGLPPSFALLMPEWVSRLELAGEVYYVIYFMPDNDMVDQIYVPEPNMPENLRLWLAEQSIEPESGEEETADAVHPF</sequence>
<accession>A0ABM9W8A8</accession>
<dbReference type="RefSeq" id="WP_075758081.1">
    <property type="nucleotide sequence ID" value="NZ_CP146991.1"/>
</dbReference>
<dbReference type="Proteomes" id="UP000245702">
    <property type="component" value="Unassembled WGS sequence"/>
</dbReference>
<keyword evidence="2" id="KW-1185">Reference proteome</keyword>
<gene>
    <name evidence="1" type="ORF">SSPH_03338</name>
</gene>
<name>A0ABM9W8A8_9FIRM</name>
<protein>
    <submittedName>
        <fullName evidence="1">Uncharacterized protein</fullName>
    </submittedName>
</protein>
<dbReference type="EMBL" id="FCOW01000021">
    <property type="protein sequence ID" value="CVK20670.1"/>
    <property type="molecule type" value="Genomic_DNA"/>
</dbReference>
<evidence type="ECO:0000313" key="1">
    <source>
        <dbReference type="EMBL" id="CVK20670.1"/>
    </source>
</evidence>